<dbReference type="Proteomes" id="UP000009135">
    <property type="component" value="Chromosome"/>
</dbReference>
<evidence type="ECO:0000313" key="2">
    <source>
        <dbReference type="Proteomes" id="UP000009135"/>
    </source>
</evidence>
<dbReference type="KEGG" id="mhe:MHC_04150"/>
<accession>H6N7R4</accession>
<dbReference type="STRING" id="1111676.MHC_04150"/>
<protein>
    <submittedName>
        <fullName evidence="1">Uncharacterized protein</fullName>
    </submittedName>
</protein>
<dbReference type="OrthoDB" id="9824500at2"/>
<dbReference type="HOGENOM" id="CLU_098620_3_0_14"/>
<organism evidence="1 2">
    <name type="scientific">Mycoplasma haemocanis (strain Illinois)</name>
    <dbReference type="NCBI Taxonomy" id="1111676"/>
    <lineage>
        <taxon>Bacteria</taxon>
        <taxon>Bacillati</taxon>
        <taxon>Mycoplasmatota</taxon>
        <taxon>Mollicutes</taxon>
        <taxon>Mycoplasmataceae</taxon>
        <taxon>Mycoplasma</taxon>
    </lineage>
</organism>
<keyword evidence="2" id="KW-1185">Reference proteome</keyword>
<dbReference type="AlphaFoldDB" id="H6N7R4"/>
<proteinExistence type="predicted"/>
<sequence>MSISPVKLVLGLGAISVTVGGGILVVKSMKDSSTVTVKDRLKKDGYFPLDVGKSDGWNEVLTAYNQKKDSPNLRFDHGNEQISEQRLKDICEDLFKSDEKDSKYEKVKKWCVVPNSVSQVLLSKSFAVLDTTKTGDEDKTKWEALKTQYKDNDIPNFSFQTNQDWKALRTKCKELVEKKPWDNDYEDSITHAEKWCTDKG</sequence>
<name>H6N7R4_MYCHN</name>
<reference evidence="1 2" key="1">
    <citation type="journal article" date="2012" name="J. Bacteriol.">
        <title>Complete genome sequence of Mycoplasma haemocanis strain Illinois.</title>
        <authorList>
            <person name="do Nascimento N.C."/>
            <person name="Guimaraes A.M."/>
            <person name="Santos A.P."/>
            <person name="Sanmiguel P.J."/>
            <person name="Messick J.B."/>
        </authorList>
    </citation>
    <scope>NUCLEOTIDE SEQUENCE [LARGE SCALE GENOMIC DNA]</scope>
    <source>
        <strain evidence="1 2">Illinois</strain>
    </source>
</reference>
<evidence type="ECO:0000313" key="1">
    <source>
        <dbReference type="EMBL" id="AEW45686.1"/>
    </source>
</evidence>
<gene>
    <name evidence="1" type="ordered locus">MHC_04150</name>
</gene>
<dbReference type="EMBL" id="CP003199">
    <property type="protein sequence ID" value="AEW45686.1"/>
    <property type="molecule type" value="Genomic_DNA"/>
</dbReference>